<dbReference type="Proteomes" id="UP000014680">
    <property type="component" value="Unassembled WGS sequence"/>
</dbReference>
<proteinExistence type="predicted"/>
<organism evidence="1 2">
    <name type="scientific">Entamoeba invadens IP1</name>
    <dbReference type="NCBI Taxonomy" id="370355"/>
    <lineage>
        <taxon>Eukaryota</taxon>
        <taxon>Amoebozoa</taxon>
        <taxon>Evosea</taxon>
        <taxon>Archamoebae</taxon>
        <taxon>Mastigamoebida</taxon>
        <taxon>Entamoebidae</taxon>
        <taxon>Entamoeba</taxon>
    </lineage>
</organism>
<dbReference type="GeneID" id="14886592"/>
<gene>
    <name evidence="1" type="ORF">EIN_145890</name>
</gene>
<dbReference type="OrthoDB" id="26932at2759"/>
<reference evidence="1 2" key="1">
    <citation type="submission" date="2012-10" db="EMBL/GenBank/DDBJ databases">
        <authorList>
            <person name="Zafar N."/>
            <person name="Inman J."/>
            <person name="Hall N."/>
            <person name="Lorenzi H."/>
            <person name="Caler E."/>
        </authorList>
    </citation>
    <scope>NUCLEOTIDE SEQUENCE [LARGE SCALE GENOMIC DNA]</scope>
    <source>
        <strain evidence="1 2">IP1</strain>
    </source>
</reference>
<dbReference type="RefSeq" id="XP_004254376.1">
    <property type="nucleotide sequence ID" value="XM_004254328.1"/>
</dbReference>
<dbReference type="EMBL" id="KB206843">
    <property type="protein sequence ID" value="ELP87605.1"/>
    <property type="molecule type" value="Genomic_DNA"/>
</dbReference>
<dbReference type="AlphaFoldDB" id="L7FLW0"/>
<name>L7FLW0_ENTIV</name>
<sequence length="669" mass="77554">MSTRLEKVYLMNVLLYVDSVTTMKLFIQVSTRCWETSQMLRINPFKISFKTVCQNPTLFPHLETIYELKDNDEMEEFKKHWIDKIAFIRNIQSYVVYFFFPQPLSTTQIKFFEKIEEYSAVRLTAHYLDDLVNTIRYFTGLKTLKIGFASGFNFRLLNTLPSLERVYIIFQYTCHEDVIKAFERVDITRVKYVFIVNSVVSPQILARTFSDIKRRYQEISLYATLLEKSIKNNFYFTTLCNVDPSYFQEDATEIDIQNFLPIEMKICSKEPQNLSVVDVGKCEFLKALTIMFNNERPFAVLLPSGLKTLSVEGTQAMFSLNNVPVEFLNLTRMHNQWDFSFSSLVSLSLYQCQHLNMDLTHCDKLEKVGVCCCADLELKVPTRVKLCGMYFSTRLKVFIKENESTFCDLSLQDVIHFWLSRSMKMVVEVKADLFDLTQFRLKMISLYDCSVKRLILPKTILFVRLVNCLVEKVLGGVIRKITVQSKSIISDIEANYIGKVHLGADVELWNVGEINVVSYRRSTVRPHLKCRRIVLKSKERFVDLSMCTADRLSVSSKTKTDVVLINHSFSSVFLNNVQLMILGQSEKVFNRKALISKELGKKNAEISETLSSDVFRASNKNVEVLDLSHTTIKKVIVRNCKHLHELILPHTCTKTHVQHCNELQHVRAI</sequence>
<keyword evidence="2" id="KW-1185">Reference proteome</keyword>
<dbReference type="VEuPathDB" id="AmoebaDB:EIN_145890"/>
<dbReference type="OMA" id="EQYFHYF"/>
<protein>
    <submittedName>
        <fullName evidence="1">Uncharacterized protein</fullName>
    </submittedName>
</protein>
<dbReference type="KEGG" id="eiv:EIN_145890"/>
<evidence type="ECO:0000313" key="1">
    <source>
        <dbReference type="EMBL" id="ELP87605.1"/>
    </source>
</evidence>
<evidence type="ECO:0000313" key="2">
    <source>
        <dbReference type="Proteomes" id="UP000014680"/>
    </source>
</evidence>
<accession>L7FLW0</accession>